<evidence type="ECO:0000313" key="14">
    <source>
        <dbReference type="RefSeq" id="XP_008475357.1"/>
    </source>
</evidence>
<dbReference type="RefSeq" id="XP_008475357.1">
    <property type="nucleotide sequence ID" value="XM_008477135.3"/>
</dbReference>
<comment type="function">
    <text evidence="1">Accessory subunit of the mitochondrial membrane respiratory chain NADH dehydrogenase (Complex I), that is believed not to be involved in catalysis. Complex I functions in the transfer of electrons from NADH to the respiratory chain. The immediate electron acceptor for the enzyme is believed to be ubiquinone.</text>
</comment>
<evidence type="ECO:0000256" key="10">
    <source>
        <dbReference type="ARBA" id="ARBA00023136"/>
    </source>
</evidence>
<evidence type="ECO:0000256" key="9">
    <source>
        <dbReference type="ARBA" id="ARBA00023128"/>
    </source>
</evidence>
<dbReference type="GO" id="GO:0005758">
    <property type="term" value="C:mitochondrial intermembrane space"/>
    <property type="evidence" value="ECO:0007669"/>
    <property type="project" value="UniProtKB-SubCell"/>
</dbReference>
<dbReference type="PANTHER" id="PTHR21268:SF2">
    <property type="entry name" value="NADH DEHYDROGENASE [UBIQUINONE] IRON-SULFUR PROTEIN 5"/>
    <property type="match status" value="1"/>
</dbReference>
<keyword evidence="8" id="KW-0249">Electron transport</keyword>
<evidence type="ECO:0000256" key="5">
    <source>
        <dbReference type="ARBA" id="ARBA00022448"/>
    </source>
</evidence>
<protein>
    <submittedName>
        <fullName evidence="14">Uncharacterized protein LOC103512374</fullName>
    </submittedName>
    <submittedName>
        <fullName evidence="15 16">Uncharacterized protein LOC103512376</fullName>
    </submittedName>
</protein>
<reference evidence="14 15" key="1">
    <citation type="submission" date="2025-04" db="UniProtKB">
        <authorList>
            <consortium name="RefSeq"/>
        </authorList>
    </citation>
    <scope>IDENTIFICATION</scope>
</reference>
<dbReference type="PaxDb" id="121845-A0A1S4EFQ3"/>
<dbReference type="RefSeq" id="XP_017300876.1">
    <property type="nucleotide sequence ID" value="XM_017445387.2"/>
</dbReference>
<evidence type="ECO:0000256" key="3">
    <source>
        <dbReference type="ARBA" id="ARBA00004637"/>
    </source>
</evidence>
<evidence type="ECO:0000256" key="7">
    <source>
        <dbReference type="ARBA" id="ARBA00022792"/>
    </source>
</evidence>
<evidence type="ECO:0000256" key="2">
    <source>
        <dbReference type="ARBA" id="ARBA00004569"/>
    </source>
</evidence>
<evidence type="ECO:0000313" key="15">
    <source>
        <dbReference type="RefSeq" id="XP_017300876.1"/>
    </source>
</evidence>
<feature type="disulfide bond" evidence="12">
    <location>
        <begin position="36"/>
        <end position="49"/>
    </location>
</feature>
<comment type="subcellular location">
    <subcellularLocation>
        <location evidence="3">Mitochondrion inner membrane</location>
        <topology evidence="3">Peripheral membrane protein</topology>
    </subcellularLocation>
    <subcellularLocation>
        <location evidence="2">Mitochondrion intermembrane space</location>
    </subcellularLocation>
</comment>
<name>A0A1S4EFQ3_DIACI</name>
<keyword evidence="13" id="KW-1185">Reference proteome</keyword>
<evidence type="ECO:0000256" key="1">
    <source>
        <dbReference type="ARBA" id="ARBA00003195"/>
    </source>
</evidence>
<keyword evidence="7" id="KW-0999">Mitochondrion inner membrane</keyword>
<keyword evidence="10" id="KW-0472">Membrane</keyword>
<dbReference type="GeneID" id="103512374"/>
<evidence type="ECO:0000256" key="11">
    <source>
        <dbReference type="ARBA" id="ARBA00023157"/>
    </source>
</evidence>
<accession>A0A1S4EFQ3</accession>
<evidence type="ECO:0000256" key="4">
    <source>
        <dbReference type="ARBA" id="ARBA00007372"/>
    </source>
</evidence>
<dbReference type="PANTHER" id="PTHR21268">
    <property type="entry name" value="NADH DEHYDROGENASE [UBIQUINONE] IRON-SULFUR PROTEIN 5"/>
    <property type="match status" value="1"/>
</dbReference>
<evidence type="ECO:0000313" key="13">
    <source>
        <dbReference type="Proteomes" id="UP000079169"/>
    </source>
</evidence>
<evidence type="ECO:0000313" key="16">
    <source>
        <dbReference type="RefSeq" id="XP_017300877.1"/>
    </source>
</evidence>
<keyword evidence="9" id="KW-0496">Mitochondrion</keyword>
<dbReference type="GeneID" id="103512376"/>
<dbReference type="AlphaFoldDB" id="A0A1S4EFQ3"/>
<dbReference type="KEGG" id="dci:103512374"/>
<dbReference type="Pfam" id="PF10200">
    <property type="entry name" value="Ndufs5"/>
    <property type="match status" value="1"/>
</dbReference>
<gene>
    <name evidence="15 16" type="primary">LOC103512376</name>
    <name evidence="14" type="synonym">LOC103512374</name>
</gene>
<evidence type="ECO:0000256" key="12">
    <source>
        <dbReference type="PIRSR" id="PIRSR619342-50"/>
    </source>
</evidence>
<dbReference type="STRING" id="121845.A0A1S4EFQ3"/>
<keyword evidence="11 12" id="KW-1015">Disulfide bond</keyword>
<evidence type="ECO:0000256" key="8">
    <source>
        <dbReference type="ARBA" id="ARBA00022982"/>
    </source>
</evidence>
<feature type="disulfide bond" evidence="12">
    <location>
        <begin position="26"/>
        <end position="59"/>
    </location>
</feature>
<comment type="similarity">
    <text evidence="4">Belongs to the complex I NDUFS5 subunit family.</text>
</comment>
<dbReference type="RefSeq" id="XP_017300877.1">
    <property type="nucleotide sequence ID" value="XM_017445388.2"/>
</dbReference>
<proteinExistence type="inferred from homology"/>
<dbReference type="InterPro" id="IPR019342">
    <property type="entry name" value="NADH_UbQ_OxRdtase_FeS-su5"/>
</dbReference>
<evidence type="ECO:0000256" key="6">
    <source>
        <dbReference type="ARBA" id="ARBA00022660"/>
    </source>
</evidence>
<keyword evidence="6" id="KW-0679">Respiratory chain</keyword>
<dbReference type="GO" id="GO:0005743">
    <property type="term" value="C:mitochondrial inner membrane"/>
    <property type="evidence" value="ECO:0007669"/>
    <property type="project" value="UniProtKB-SubCell"/>
</dbReference>
<organism evidence="13 16">
    <name type="scientific">Diaphorina citri</name>
    <name type="common">Asian citrus psyllid</name>
    <dbReference type="NCBI Taxonomy" id="121845"/>
    <lineage>
        <taxon>Eukaryota</taxon>
        <taxon>Metazoa</taxon>
        <taxon>Ecdysozoa</taxon>
        <taxon>Arthropoda</taxon>
        <taxon>Hexapoda</taxon>
        <taxon>Insecta</taxon>
        <taxon>Pterygota</taxon>
        <taxon>Neoptera</taxon>
        <taxon>Paraneoptera</taxon>
        <taxon>Hemiptera</taxon>
        <taxon>Sternorrhyncha</taxon>
        <taxon>Psylloidea</taxon>
        <taxon>Psyllidae</taxon>
        <taxon>Diaphorininae</taxon>
        <taxon>Diaphorina</taxon>
    </lineage>
</organism>
<keyword evidence="5" id="KW-0813">Transport</keyword>
<dbReference type="KEGG" id="dci:103512376"/>
<sequence length="109" mass="12826">MPPPVIRTPFTDLLPAGYSHQFYGRCMKFEDRFLQCSEAYGAKLSEEKCLDYKNDLYECNSFEKQIKRIQVMQRERQKQIKAGERPKGKEYMEPPALNSYGGTFFGTHW</sequence>
<dbReference type="Proteomes" id="UP000079169">
    <property type="component" value="Unplaced"/>
</dbReference>